<organism evidence="2 3">
    <name type="scientific">Alligator mississippiensis</name>
    <name type="common">American alligator</name>
    <dbReference type="NCBI Taxonomy" id="8496"/>
    <lineage>
        <taxon>Eukaryota</taxon>
        <taxon>Metazoa</taxon>
        <taxon>Chordata</taxon>
        <taxon>Craniata</taxon>
        <taxon>Vertebrata</taxon>
        <taxon>Euteleostomi</taxon>
        <taxon>Archelosauria</taxon>
        <taxon>Archosauria</taxon>
        <taxon>Crocodylia</taxon>
        <taxon>Alligatoridae</taxon>
        <taxon>Alligatorinae</taxon>
        <taxon>Alligator</taxon>
    </lineage>
</organism>
<accession>A0A151P7R2</accession>
<dbReference type="EMBL" id="AKHW03000640">
    <property type="protein sequence ID" value="KYO44949.1"/>
    <property type="molecule type" value="Genomic_DNA"/>
</dbReference>
<evidence type="ECO:0000313" key="2">
    <source>
        <dbReference type="EMBL" id="KYO44949.1"/>
    </source>
</evidence>
<comment type="caution">
    <text evidence="2">The sequence shown here is derived from an EMBL/GenBank/DDBJ whole genome shotgun (WGS) entry which is preliminary data.</text>
</comment>
<sequence>MAAPAPAPGNNAQHLLALLATVPRLLLATMLDLLDHCTDCWLPYGHLGPTASPTCSNHLLSHTAPSQCCCCHTAANGTLSCWPDPRRDTNTMLLDATIGVIHALLGLQPNCLWDHWASHDWWLHVIQQTWDDKQWLEAFTMTWATFLDPLEQLHLHLEQQDTTMWQPLPADTQLAIALL</sequence>
<protein>
    <submittedName>
        <fullName evidence="2">Uncharacterized protein</fullName>
    </submittedName>
</protein>
<gene>
    <name evidence="2" type="ORF">Y1Q_0023010</name>
</gene>
<keyword evidence="3" id="KW-1185">Reference proteome</keyword>
<dbReference type="AlphaFoldDB" id="A0A151P7R2"/>
<feature type="signal peptide" evidence="1">
    <location>
        <begin position="1"/>
        <end position="28"/>
    </location>
</feature>
<evidence type="ECO:0000313" key="3">
    <source>
        <dbReference type="Proteomes" id="UP000050525"/>
    </source>
</evidence>
<dbReference type="Proteomes" id="UP000050525">
    <property type="component" value="Unassembled WGS sequence"/>
</dbReference>
<reference evidence="2 3" key="1">
    <citation type="journal article" date="2012" name="Genome Biol.">
        <title>Sequencing three crocodilian genomes to illuminate the evolution of archosaurs and amniotes.</title>
        <authorList>
            <person name="St John J.A."/>
            <person name="Braun E.L."/>
            <person name="Isberg S.R."/>
            <person name="Miles L.G."/>
            <person name="Chong A.Y."/>
            <person name="Gongora J."/>
            <person name="Dalzell P."/>
            <person name="Moran C."/>
            <person name="Bed'hom B."/>
            <person name="Abzhanov A."/>
            <person name="Burgess S.C."/>
            <person name="Cooksey A.M."/>
            <person name="Castoe T.A."/>
            <person name="Crawford N.G."/>
            <person name="Densmore L.D."/>
            <person name="Drew J.C."/>
            <person name="Edwards S.V."/>
            <person name="Faircloth B.C."/>
            <person name="Fujita M.K."/>
            <person name="Greenwold M.J."/>
            <person name="Hoffmann F.G."/>
            <person name="Howard J.M."/>
            <person name="Iguchi T."/>
            <person name="Janes D.E."/>
            <person name="Khan S.Y."/>
            <person name="Kohno S."/>
            <person name="de Koning A.J."/>
            <person name="Lance S.L."/>
            <person name="McCarthy F.M."/>
            <person name="McCormack J.E."/>
            <person name="Merchant M.E."/>
            <person name="Peterson D.G."/>
            <person name="Pollock D.D."/>
            <person name="Pourmand N."/>
            <person name="Raney B.J."/>
            <person name="Roessler K.A."/>
            <person name="Sanford J.R."/>
            <person name="Sawyer R.H."/>
            <person name="Schmidt C.J."/>
            <person name="Triplett E.W."/>
            <person name="Tuberville T.D."/>
            <person name="Venegas-Anaya M."/>
            <person name="Howard J.T."/>
            <person name="Jarvis E.D."/>
            <person name="Guillette L.J.Jr."/>
            <person name="Glenn T.C."/>
            <person name="Green R.E."/>
            <person name="Ray D.A."/>
        </authorList>
    </citation>
    <scope>NUCLEOTIDE SEQUENCE [LARGE SCALE GENOMIC DNA]</scope>
    <source>
        <strain evidence="2">KSC_2009_1</strain>
    </source>
</reference>
<evidence type="ECO:0000256" key="1">
    <source>
        <dbReference type="SAM" id="SignalP"/>
    </source>
</evidence>
<keyword evidence="1" id="KW-0732">Signal</keyword>
<proteinExistence type="predicted"/>
<name>A0A151P7R2_ALLMI</name>
<feature type="chain" id="PRO_5007586774" evidence="1">
    <location>
        <begin position="29"/>
        <end position="179"/>
    </location>
</feature>